<dbReference type="Proteomes" id="UP000677913">
    <property type="component" value="Unassembled WGS sequence"/>
</dbReference>
<name>A0A8J7WJA4_9ACTN</name>
<proteinExistence type="predicted"/>
<keyword evidence="2" id="KW-1185">Reference proteome</keyword>
<protein>
    <submittedName>
        <fullName evidence="1">Uncharacterized protein</fullName>
    </submittedName>
</protein>
<reference evidence="1" key="1">
    <citation type="submission" date="2021-04" db="EMBL/GenBank/DDBJ databases">
        <title>Genome based classification of Actinospica acidithermotolerans sp. nov., an actinobacterium isolated from an Indonesian hot spring.</title>
        <authorList>
            <person name="Kusuma A.B."/>
            <person name="Putra K.E."/>
            <person name="Nafisah S."/>
            <person name="Loh J."/>
            <person name="Nouioui I."/>
            <person name="Goodfellow M."/>
        </authorList>
    </citation>
    <scope>NUCLEOTIDE SEQUENCE</scope>
    <source>
        <strain evidence="1">DSM 45618</strain>
    </source>
</reference>
<dbReference type="RefSeq" id="WP_211466924.1">
    <property type="nucleotide sequence ID" value="NZ_JAGSXH010000024.1"/>
</dbReference>
<dbReference type="EMBL" id="JAGSXH010000024">
    <property type="protein sequence ID" value="MBS2963328.1"/>
    <property type="molecule type" value="Genomic_DNA"/>
</dbReference>
<gene>
    <name evidence="1" type="ORF">KGA66_09745</name>
</gene>
<comment type="caution">
    <text evidence="1">The sequence shown here is derived from an EMBL/GenBank/DDBJ whole genome shotgun (WGS) entry which is preliminary data.</text>
</comment>
<dbReference type="AlphaFoldDB" id="A0A8J7WJA4"/>
<evidence type="ECO:0000313" key="1">
    <source>
        <dbReference type="EMBL" id="MBS2963328.1"/>
    </source>
</evidence>
<evidence type="ECO:0000313" key="2">
    <source>
        <dbReference type="Proteomes" id="UP000677913"/>
    </source>
</evidence>
<accession>A0A8J7WJA4</accession>
<organism evidence="1 2">
    <name type="scientific">Actinocrinis puniceicyclus</name>
    <dbReference type="NCBI Taxonomy" id="977794"/>
    <lineage>
        <taxon>Bacteria</taxon>
        <taxon>Bacillati</taxon>
        <taxon>Actinomycetota</taxon>
        <taxon>Actinomycetes</taxon>
        <taxon>Catenulisporales</taxon>
        <taxon>Actinospicaceae</taxon>
        <taxon>Actinocrinis</taxon>
    </lineage>
</organism>
<sequence>MVQDEPAVRYFALISDGGTADDATGLVRRTHTRPVPTDEAIGNDLDWHPTEYLYLYWLGHNDQAHVEVSAEFAAQLVQRWRAKAAEHRS</sequence>